<dbReference type="RefSeq" id="WP_189096584.1">
    <property type="nucleotide sequence ID" value="NZ_BMND01000004.1"/>
</dbReference>
<dbReference type="PRINTS" id="PR00420">
    <property type="entry name" value="RNGMNOXGNASE"/>
</dbReference>
<feature type="region of interest" description="Disordered" evidence="2">
    <location>
        <begin position="1"/>
        <end position="38"/>
    </location>
</feature>
<dbReference type="NCBIfam" id="NF004829">
    <property type="entry name" value="PRK06183.1-3"/>
    <property type="match status" value="1"/>
</dbReference>
<dbReference type="GeneID" id="301547161"/>
<evidence type="ECO:0000259" key="3">
    <source>
        <dbReference type="Pfam" id="PF01494"/>
    </source>
</evidence>
<reference evidence="5" key="1">
    <citation type="journal article" date="2019" name="Int. J. Syst. Evol. Microbiol.">
        <title>The Global Catalogue of Microorganisms (GCM) 10K type strain sequencing project: providing services to taxonomists for standard genome sequencing and annotation.</title>
        <authorList>
            <consortium name="The Broad Institute Genomics Platform"/>
            <consortium name="The Broad Institute Genome Sequencing Center for Infectious Disease"/>
            <person name="Wu L."/>
            <person name="Ma J."/>
        </authorList>
    </citation>
    <scope>NUCLEOTIDE SEQUENCE [LARGE SCALE GENOMIC DNA]</scope>
    <source>
        <strain evidence="5">CGMCC 4.7323</strain>
    </source>
</reference>
<organism evidence="4 5">
    <name type="scientific">Streptomyces kronopolitis</name>
    <dbReference type="NCBI Taxonomy" id="1612435"/>
    <lineage>
        <taxon>Bacteria</taxon>
        <taxon>Bacillati</taxon>
        <taxon>Actinomycetota</taxon>
        <taxon>Actinomycetes</taxon>
        <taxon>Kitasatosporales</taxon>
        <taxon>Streptomycetaceae</taxon>
        <taxon>Streptomyces</taxon>
    </lineage>
</organism>
<sequence length="580" mass="62159">MNEHRTESAGGRGTEGAAARGTDAGPATGAAAHDGPDAYDPHDPYDVLVIGAGPVGLITATQLGARGRRVGLVERWPRRYPLPRAVVFDHEAARVLASLGLADELAALSEPATDYEWRNGRGETLLRLAFEDTGHSGWPAMNIFTQPQLEAALEARARQTPGVEVLRGWEAVDLTEDADGVALTVAESAGDRPVLRDGEQGRRTLRARYAVGCDGANSFVRSRMTTTMTDLGFEHDWLVLDVLPHDPGRVFTPRNLQICDPSRPTTAVSGGPGRRRWEFMLLPGESAAEFGSAETAWRLLADWDLHPGNATLERHTVYTFRARRAERWREGRLLLAGDAAHQMPPFAGQGMCSGIRDAANLTWKLDLVLSGDADEALLDTYTAERSGHLRHALELSVLLGGIICEPDPAAAALRDARMLADRRAGRDPLADLPPQVLTAGLLRQGPDGAPVAPAGQLGCQGRVRFRGRTGLFDQVVGTGFTLLATEDPRAALDDEALDRCARLGIRLLRVTGDPAADGPDEVVDLDGTYRAHLAHHGQQALLLRPDHYVFGGAARPEELPGLLAALWQGLVGSAAAVPAG</sequence>
<evidence type="ECO:0000313" key="5">
    <source>
        <dbReference type="Proteomes" id="UP000600080"/>
    </source>
</evidence>
<evidence type="ECO:0000313" key="4">
    <source>
        <dbReference type="EMBL" id="GGN37806.1"/>
    </source>
</evidence>
<dbReference type="InterPro" id="IPR036188">
    <property type="entry name" value="FAD/NAD-bd_sf"/>
</dbReference>
<dbReference type="Gene3D" id="3.30.70.2450">
    <property type="match status" value="1"/>
</dbReference>
<dbReference type="EMBL" id="BMND01000004">
    <property type="protein sequence ID" value="GGN37806.1"/>
    <property type="molecule type" value="Genomic_DNA"/>
</dbReference>
<dbReference type="PANTHER" id="PTHR43476:SF3">
    <property type="entry name" value="FAD-BINDING MONOOXYGENASE"/>
    <property type="match status" value="1"/>
</dbReference>
<dbReference type="InterPro" id="IPR002938">
    <property type="entry name" value="FAD-bd"/>
</dbReference>
<comment type="caution">
    <text evidence="4">The sequence shown here is derived from an EMBL/GenBank/DDBJ whole genome shotgun (WGS) entry which is preliminary data.</text>
</comment>
<dbReference type="Gene3D" id="3.50.50.60">
    <property type="entry name" value="FAD/NAD(P)-binding domain"/>
    <property type="match status" value="1"/>
</dbReference>
<feature type="compositionally biased region" description="Low complexity" evidence="2">
    <location>
        <begin position="15"/>
        <end position="33"/>
    </location>
</feature>
<feature type="domain" description="FAD-binding" evidence="3">
    <location>
        <begin position="45"/>
        <end position="393"/>
    </location>
</feature>
<accession>A0ABQ2J1U8</accession>
<dbReference type="PANTHER" id="PTHR43476">
    <property type="entry name" value="3-(3-HYDROXY-PHENYL)PROPIONATE/3-HYDROXYCINNAMIC ACID HYDROXYLASE"/>
    <property type="match status" value="1"/>
</dbReference>
<dbReference type="InterPro" id="IPR050631">
    <property type="entry name" value="PheA/TfdB_FAD_monoxygenase"/>
</dbReference>
<dbReference type="Pfam" id="PF01494">
    <property type="entry name" value="FAD_binding_3"/>
    <property type="match status" value="1"/>
</dbReference>
<proteinExistence type="predicted"/>
<keyword evidence="1" id="KW-0560">Oxidoreductase</keyword>
<protein>
    <submittedName>
        <fullName evidence="4">3-(3-hydroxyphenyl)propionate hydroxylase</fullName>
    </submittedName>
</protein>
<evidence type="ECO:0000256" key="1">
    <source>
        <dbReference type="ARBA" id="ARBA00023002"/>
    </source>
</evidence>
<gene>
    <name evidence="4" type="primary">mhpA</name>
    <name evidence="4" type="ORF">GCM10012285_12980</name>
</gene>
<evidence type="ECO:0000256" key="2">
    <source>
        <dbReference type="SAM" id="MobiDB-lite"/>
    </source>
</evidence>
<dbReference type="Proteomes" id="UP000600080">
    <property type="component" value="Unassembled WGS sequence"/>
</dbReference>
<keyword evidence="5" id="KW-1185">Reference proteome</keyword>
<name>A0ABQ2J1U8_9ACTN</name>
<dbReference type="SUPFAM" id="SSF51905">
    <property type="entry name" value="FAD/NAD(P)-binding domain"/>
    <property type="match status" value="1"/>
</dbReference>
<dbReference type="Gene3D" id="3.40.30.120">
    <property type="match status" value="1"/>
</dbReference>